<dbReference type="Pfam" id="PF13577">
    <property type="entry name" value="SnoaL_4"/>
    <property type="match status" value="1"/>
</dbReference>
<dbReference type="CDD" id="cd00531">
    <property type="entry name" value="NTF2_like"/>
    <property type="match status" value="1"/>
</dbReference>
<protein>
    <recommendedName>
        <fullName evidence="1">SnoaL-like domain-containing protein</fullName>
    </recommendedName>
</protein>
<sequence>MTDGSDILPELEELLAKQAITEVLHRYCRGVDRLDEDLVRDIYHDDAFDDHGYWSGRGHDFAPFVVDRLRQENAWTTHSITNALIEVRGDVAISESQVMVHLKRRNGGPVIVDVMGARYVDRFSKRNGVWKIDERTVVLDWHKVENWAGQEAQIPLELFTTGKRERTDAVYIMHEKMTLQDEG</sequence>
<evidence type="ECO:0000259" key="1">
    <source>
        <dbReference type="Pfam" id="PF13577"/>
    </source>
</evidence>
<name>A0ABN5WBN3_9SPHN</name>
<evidence type="ECO:0000313" key="2">
    <source>
        <dbReference type="EMBL" id="BBF69731.1"/>
    </source>
</evidence>
<gene>
    <name evidence="2" type="ORF">SBA_ch1_19310</name>
</gene>
<accession>A0ABN5WBN3</accession>
<reference evidence="2" key="1">
    <citation type="submission" date="2018-07" db="EMBL/GenBank/DDBJ databases">
        <title>Complete genome sequence of Sphingomonas bisphenolicum strain AO1, a bisphenol A degradative bacterium isolated from Japanese farm field.</title>
        <authorList>
            <person name="Murakami M."/>
            <person name="Koh M."/>
            <person name="Koba S."/>
            <person name="Matsumura Y."/>
        </authorList>
    </citation>
    <scope>NUCLEOTIDE SEQUENCE</scope>
    <source>
        <strain evidence="2">AO1</strain>
    </source>
</reference>
<organism evidence="2 3">
    <name type="scientific">Sphingomonas bisphenolicum</name>
    <dbReference type="NCBI Taxonomy" id="296544"/>
    <lineage>
        <taxon>Bacteria</taxon>
        <taxon>Pseudomonadati</taxon>
        <taxon>Pseudomonadota</taxon>
        <taxon>Alphaproteobacteria</taxon>
        <taxon>Sphingomonadales</taxon>
        <taxon>Sphingomonadaceae</taxon>
        <taxon>Sphingomonas</taxon>
    </lineage>
</organism>
<feature type="domain" description="SnoaL-like" evidence="1">
    <location>
        <begin position="12"/>
        <end position="136"/>
    </location>
</feature>
<dbReference type="Gene3D" id="3.10.450.50">
    <property type="match status" value="1"/>
</dbReference>
<dbReference type="RefSeq" id="WP_261934264.1">
    <property type="nucleotide sequence ID" value="NZ_AP018817.1"/>
</dbReference>
<dbReference type="EMBL" id="AP018817">
    <property type="protein sequence ID" value="BBF69731.1"/>
    <property type="molecule type" value="Genomic_DNA"/>
</dbReference>
<dbReference type="InterPro" id="IPR037401">
    <property type="entry name" value="SnoaL-like"/>
</dbReference>
<dbReference type="Proteomes" id="UP001059971">
    <property type="component" value="Chromosome 1"/>
</dbReference>
<proteinExistence type="predicted"/>
<evidence type="ECO:0000313" key="3">
    <source>
        <dbReference type="Proteomes" id="UP001059971"/>
    </source>
</evidence>
<dbReference type="InterPro" id="IPR032710">
    <property type="entry name" value="NTF2-like_dom_sf"/>
</dbReference>
<keyword evidence="3" id="KW-1185">Reference proteome</keyword>
<dbReference type="SUPFAM" id="SSF54427">
    <property type="entry name" value="NTF2-like"/>
    <property type="match status" value="1"/>
</dbReference>